<dbReference type="EMBL" id="JAEVHL010000002">
    <property type="protein sequence ID" value="MBM0274131.1"/>
    <property type="molecule type" value="Genomic_DNA"/>
</dbReference>
<protein>
    <recommendedName>
        <fullName evidence="3">SPFH domain / Band 7 family protein</fullName>
    </recommendedName>
</protein>
<organism evidence="1 2">
    <name type="scientific">Micromonospora tarensis</name>
    <dbReference type="NCBI Taxonomy" id="2806100"/>
    <lineage>
        <taxon>Bacteria</taxon>
        <taxon>Bacillati</taxon>
        <taxon>Actinomycetota</taxon>
        <taxon>Actinomycetes</taxon>
        <taxon>Micromonosporales</taxon>
        <taxon>Micromonosporaceae</taxon>
        <taxon>Micromonospora</taxon>
    </lineage>
</organism>
<evidence type="ECO:0000313" key="2">
    <source>
        <dbReference type="Proteomes" id="UP000622245"/>
    </source>
</evidence>
<keyword evidence="2" id="KW-1185">Reference proteome</keyword>
<dbReference type="Proteomes" id="UP000622245">
    <property type="component" value="Unassembled WGS sequence"/>
</dbReference>
<dbReference type="SUPFAM" id="SSF81296">
    <property type="entry name" value="E set domains"/>
    <property type="match status" value="1"/>
</dbReference>
<accession>A0ABS1Y9P9</accession>
<reference evidence="1 2" key="1">
    <citation type="submission" date="2021-01" db="EMBL/GenBank/DDBJ databases">
        <title>Draft genome sequence of Micromonospora sp. strain STR1s_6.</title>
        <authorList>
            <person name="Karlyshev A."/>
            <person name="Jawad R."/>
        </authorList>
    </citation>
    <scope>NUCLEOTIDE SEQUENCE [LARGE SCALE GENOMIC DNA]</scope>
    <source>
        <strain evidence="1 2">STR1S-6</strain>
    </source>
</reference>
<dbReference type="RefSeq" id="WP_203146561.1">
    <property type="nucleotide sequence ID" value="NZ_JAEVHL010000002.1"/>
</dbReference>
<name>A0ABS1Y9P9_9ACTN</name>
<evidence type="ECO:0008006" key="3">
    <source>
        <dbReference type="Google" id="ProtNLM"/>
    </source>
</evidence>
<evidence type="ECO:0000313" key="1">
    <source>
        <dbReference type="EMBL" id="MBM0274131.1"/>
    </source>
</evidence>
<proteinExistence type="predicted"/>
<gene>
    <name evidence="1" type="ORF">JM949_00960</name>
</gene>
<sequence length="186" mass="19456">MRAVSSTSVLLPVGGVWQLLVDADTAPSVVVTPPTGDPVPVTPEQTSAGRWETSYEVTEPGRHVARASLDGAVVDFAGQALEVTAGPVLDVPKVVAYLGQISATQDTVGDALAAETFAQAAVCRVGAIYPPDLREALLRRVARNLALRGVPLAVLRGDAETGSTVLPGRDPEVRRLEAPHRRLPIG</sequence>
<comment type="caution">
    <text evidence="1">The sequence shown here is derived from an EMBL/GenBank/DDBJ whole genome shotgun (WGS) entry which is preliminary data.</text>
</comment>
<dbReference type="InterPro" id="IPR014756">
    <property type="entry name" value="Ig_E-set"/>
</dbReference>